<protein>
    <submittedName>
        <fullName evidence="1">Uncharacterized protein</fullName>
    </submittedName>
</protein>
<name>A0A917YXN6_9ACTN</name>
<reference evidence="1" key="1">
    <citation type="journal article" date="2014" name="Int. J. Syst. Evol. Microbiol.">
        <title>Complete genome sequence of Corynebacterium casei LMG S-19264T (=DSM 44701T), isolated from a smear-ripened cheese.</title>
        <authorList>
            <consortium name="US DOE Joint Genome Institute (JGI-PGF)"/>
            <person name="Walter F."/>
            <person name="Albersmeier A."/>
            <person name="Kalinowski J."/>
            <person name="Ruckert C."/>
        </authorList>
    </citation>
    <scope>NUCLEOTIDE SEQUENCE</scope>
    <source>
        <strain evidence="1">CGMCC 4.7368</strain>
    </source>
</reference>
<evidence type="ECO:0000313" key="1">
    <source>
        <dbReference type="EMBL" id="GGO69449.1"/>
    </source>
</evidence>
<reference evidence="1" key="2">
    <citation type="submission" date="2020-09" db="EMBL/GenBank/DDBJ databases">
        <authorList>
            <person name="Sun Q."/>
            <person name="Zhou Y."/>
        </authorList>
    </citation>
    <scope>NUCLEOTIDE SEQUENCE</scope>
    <source>
        <strain evidence="1">CGMCC 4.7368</strain>
    </source>
</reference>
<dbReference type="AlphaFoldDB" id="A0A917YXN6"/>
<organism evidence="1 2">
    <name type="scientific">Nonomuraea cavernae</name>
    <dbReference type="NCBI Taxonomy" id="2045107"/>
    <lineage>
        <taxon>Bacteria</taxon>
        <taxon>Bacillati</taxon>
        <taxon>Actinomycetota</taxon>
        <taxon>Actinomycetes</taxon>
        <taxon>Streptosporangiales</taxon>
        <taxon>Streptosporangiaceae</taxon>
        <taxon>Nonomuraea</taxon>
    </lineage>
</organism>
<comment type="caution">
    <text evidence="1">The sequence shown here is derived from an EMBL/GenBank/DDBJ whole genome shotgun (WGS) entry which is preliminary data.</text>
</comment>
<evidence type="ECO:0000313" key="2">
    <source>
        <dbReference type="Proteomes" id="UP000646523"/>
    </source>
</evidence>
<accession>A0A917YXN6</accession>
<keyword evidence="2" id="KW-1185">Reference proteome</keyword>
<sequence length="398" mass="43017">MVEQPLQVQGAALRHSGLNLDLFAEQLFTLHGAQRDGMDPATAMPVGALGIVGEPARLRYNLGLHGFNDRLADGSHSAQHLSETLIRSADGYYKAEDANVQALLDLPATDASELDHDLLSEPVSMDGRRNPLFDAQGSNREWELMALLGVATAGGLSALGLRHMLAQKRYIKHPGDRLSEYRPPGSRRSFWTTETEPSRIAIRSGRTAGLLKVAGRMSVAATVGALVWATAVVPSDETLDNHVNYWASMARSLHELFRGGDPAKRDVLARAWSGDAMVAADAKLRAFMTAGIELSDEAVGHAQDLASAVKLLNRLHDHVYGVTLLGVLGLALIRTSYMANPVAALAAQETAGRKISTLIVRMQAMIAVLTSITLFRTMDGQRKEHGPKIVPDQDFPRA</sequence>
<proteinExistence type="predicted"/>
<gene>
    <name evidence="1" type="ORF">GCM10012289_30620</name>
</gene>
<dbReference type="Proteomes" id="UP000646523">
    <property type="component" value="Unassembled WGS sequence"/>
</dbReference>
<dbReference type="EMBL" id="BMNH01000007">
    <property type="protein sequence ID" value="GGO69449.1"/>
    <property type="molecule type" value="Genomic_DNA"/>
</dbReference>
<dbReference type="RefSeq" id="WP_189124747.1">
    <property type="nucleotide sequence ID" value="NZ_BMNH01000007.1"/>
</dbReference>